<dbReference type="NCBIfam" id="NF011693">
    <property type="entry name" value="PRK15113.1"/>
    <property type="match status" value="1"/>
</dbReference>
<feature type="domain" description="GST N-terminal" evidence="1">
    <location>
        <begin position="3"/>
        <end position="84"/>
    </location>
</feature>
<dbReference type="RefSeq" id="WP_130414149.1">
    <property type="nucleotide sequence ID" value="NZ_SHKX01000013.1"/>
</dbReference>
<proteinExistence type="predicted"/>
<dbReference type="InterPro" id="IPR036282">
    <property type="entry name" value="Glutathione-S-Trfase_C_sf"/>
</dbReference>
<dbReference type="Gene3D" id="3.40.30.10">
    <property type="entry name" value="Glutaredoxin"/>
    <property type="match status" value="1"/>
</dbReference>
<dbReference type="OrthoDB" id="9799538at2"/>
<dbReference type="Pfam" id="PF13409">
    <property type="entry name" value="GST_N_2"/>
    <property type="match status" value="1"/>
</dbReference>
<keyword evidence="3" id="KW-1185">Reference proteome</keyword>
<sequence length="210" mass="23095">MSLTLYIDSNYLSPYALSAFVALREKGLAFTPVPVDLQAGAHRTGAMSVLSATLRVPTLSDGEFHLSESSAIAEYLEDTCPGPRLYPADPKQRAKAREIQAWIRSDLLPLRMERSTEVVFREVTPPPLSDAAQAAADKLLRAAERLLPPGAAHLFGEWCVADTDLALMLQRLLRAGDKVPERLAVYANAQWQRAAVQEWVALGRKSRGDQ</sequence>
<dbReference type="SFLD" id="SFLDG00358">
    <property type="entry name" value="Main_(cytGST)"/>
    <property type="match status" value="1"/>
</dbReference>
<dbReference type="InterPro" id="IPR004045">
    <property type="entry name" value="Glutathione_S-Trfase_N"/>
</dbReference>
<dbReference type="CDD" id="cd00570">
    <property type="entry name" value="GST_N_family"/>
    <property type="match status" value="1"/>
</dbReference>
<dbReference type="Proteomes" id="UP000292423">
    <property type="component" value="Unassembled WGS sequence"/>
</dbReference>
<evidence type="ECO:0000313" key="2">
    <source>
        <dbReference type="EMBL" id="RZU38517.1"/>
    </source>
</evidence>
<dbReference type="InterPro" id="IPR040079">
    <property type="entry name" value="Glutathione_S-Trfase"/>
</dbReference>
<dbReference type="AlphaFoldDB" id="A0A4Q7YLS8"/>
<dbReference type="PANTHER" id="PTHR42673">
    <property type="entry name" value="MALEYLACETOACETATE ISOMERASE"/>
    <property type="match status" value="1"/>
</dbReference>
<dbReference type="SUPFAM" id="SSF47616">
    <property type="entry name" value="GST C-terminal domain-like"/>
    <property type="match status" value="1"/>
</dbReference>
<accession>A0A4Q7YLS8</accession>
<dbReference type="PROSITE" id="PS50404">
    <property type="entry name" value="GST_NTER"/>
    <property type="match status" value="1"/>
</dbReference>
<dbReference type="InterPro" id="IPR036249">
    <property type="entry name" value="Thioredoxin-like_sf"/>
</dbReference>
<dbReference type="CDD" id="cd03195">
    <property type="entry name" value="GST_C_4"/>
    <property type="match status" value="1"/>
</dbReference>
<dbReference type="GO" id="GO:0006749">
    <property type="term" value="P:glutathione metabolic process"/>
    <property type="evidence" value="ECO:0007669"/>
    <property type="project" value="TreeGrafter"/>
</dbReference>
<dbReference type="SUPFAM" id="SSF52833">
    <property type="entry name" value="Thioredoxin-like"/>
    <property type="match status" value="1"/>
</dbReference>
<evidence type="ECO:0000313" key="3">
    <source>
        <dbReference type="Proteomes" id="UP000292423"/>
    </source>
</evidence>
<dbReference type="GO" id="GO:0006559">
    <property type="term" value="P:L-phenylalanine catabolic process"/>
    <property type="evidence" value="ECO:0007669"/>
    <property type="project" value="TreeGrafter"/>
</dbReference>
<organism evidence="2 3">
    <name type="scientific">Fluviicoccus keumensis</name>
    <dbReference type="NCBI Taxonomy" id="1435465"/>
    <lineage>
        <taxon>Bacteria</taxon>
        <taxon>Pseudomonadati</taxon>
        <taxon>Pseudomonadota</taxon>
        <taxon>Gammaproteobacteria</taxon>
        <taxon>Moraxellales</taxon>
        <taxon>Moraxellaceae</taxon>
        <taxon>Fluviicoccus</taxon>
    </lineage>
</organism>
<evidence type="ECO:0000259" key="1">
    <source>
        <dbReference type="PROSITE" id="PS50404"/>
    </source>
</evidence>
<dbReference type="GO" id="GO:0004364">
    <property type="term" value="F:glutathione transferase activity"/>
    <property type="evidence" value="ECO:0007669"/>
    <property type="project" value="TreeGrafter"/>
</dbReference>
<keyword evidence="2" id="KW-0808">Transferase</keyword>
<dbReference type="GO" id="GO:0016034">
    <property type="term" value="F:maleylacetoacetate isomerase activity"/>
    <property type="evidence" value="ECO:0007669"/>
    <property type="project" value="TreeGrafter"/>
</dbReference>
<dbReference type="EMBL" id="SHKX01000013">
    <property type="protein sequence ID" value="RZU38517.1"/>
    <property type="molecule type" value="Genomic_DNA"/>
</dbReference>
<dbReference type="Gene3D" id="1.20.1050.10">
    <property type="match status" value="1"/>
</dbReference>
<name>A0A4Q7YLS8_9GAMM</name>
<reference evidence="2 3" key="1">
    <citation type="submission" date="2019-02" db="EMBL/GenBank/DDBJ databases">
        <title>Genomic Encyclopedia of Type Strains, Phase IV (KMG-IV): sequencing the most valuable type-strain genomes for metagenomic binning, comparative biology and taxonomic classification.</title>
        <authorList>
            <person name="Goeker M."/>
        </authorList>
    </citation>
    <scope>NUCLEOTIDE SEQUENCE [LARGE SCALE GENOMIC DNA]</scope>
    <source>
        <strain evidence="2 3">DSM 105135</strain>
    </source>
</reference>
<gene>
    <name evidence="2" type="ORF">EV700_2452</name>
</gene>
<protein>
    <submittedName>
        <fullName evidence="2">Glutathione S-transferase</fullName>
    </submittedName>
</protein>
<dbReference type="PANTHER" id="PTHR42673:SF21">
    <property type="entry name" value="GLUTATHIONE S-TRANSFERASE YFCF"/>
    <property type="match status" value="1"/>
</dbReference>
<dbReference type="Pfam" id="PF14834">
    <property type="entry name" value="GST_C_4"/>
    <property type="match status" value="1"/>
</dbReference>
<dbReference type="SFLD" id="SFLDS00019">
    <property type="entry name" value="Glutathione_Transferase_(cytos"/>
    <property type="match status" value="1"/>
</dbReference>
<dbReference type="InterPro" id="IPR034338">
    <property type="entry name" value="GST_4_C"/>
</dbReference>
<comment type="caution">
    <text evidence="2">The sequence shown here is derived from an EMBL/GenBank/DDBJ whole genome shotgun (WGS) entry which is preliminary data.</text>
</comment>